<proteinExistence type="predicted"/>
<reference evidence="2 3" key="1">
    <citation type="submission" date="2018-01" db="EMBL/GenBank/DDBJ databases">
        <title>The draft genome sequence of Halioglobus lutimaris HF004.</title>
        <authorList>
            <person name="Du Z.-J."/>
            <person name="Shi M.-J."/>
        </authorList>
    </citation>
    <scope>NUCLEOTIDE SEQUENCE [LARGE SCALE GENOMIC DNA]</scope>
    <source>
        <strain evidence="2 3">HF004</strain>
    </source>
</reference>
<comment type="caution">
    <text evidence="2">The sequence shown here is derived from an EMBL/GenBank/DDBJ whole genome shotgun (WGS) entry which is preliminary data.</text>
</comment>
<dbReference type="EMBL" id="PKUS01000001">
    <property type="protein sequence ID" value="PLW70622.1"/>
    <property type="molecule type" value="Genomic_DNA"/>
</dbReference>
<gene>
    <name evidence="2" type="ORF">C0039_00360</name>
</gene>
<name>A0A2N5X823_9GAMM</name>
<evidence type="ECO:0000313" key="3">
    <source>
        <dbReference type="Proteomes" id="UP000235005"/>
    </source>
</evidence>
<evidence type="ECO:0000313" key="2">
    <source>
        <dbReference type="EMBL" id="PLW70622.1"/>
    </source>
</evidence>
<protein>
    <submittedName>
        <fullName evidence="2">Uncharacterized protein</fullName>
    </submittedName>
</protein>
<feature type="region of interest" description="Disordered" evidence="1">
    <location>
        <begin position="1"/>
        <end position="21"/>
    </location>
</feature>
<sequence>MQLSLTTYHRSKPHHPPTELGASTFVFEQRELRLLRRLSARLHKLNQSEMTVLLEPDAIDLKAPTSCGALRECGIRLTCGDEPGTGSFNFVGRRERDGGLVFTDRVSIGKLSTASTALQT</sequence>
<evidence type="ECO:0000256" key="1">
    <source>
        <dbReference type="SAM" id="MobiDB-lite"/>
    </source>
</evidence>
<organism evidence="2 3">
    <name type="scientific">Pseudohalioglobus lutimaris</name>
    <dbReference type="NCBI Taxonomy" id="1737061"/>
    <lineage>
        <taxon>Bacteria</taxon>
        <taxon>Pseudomonadati</taxon>
        <taxon>Pseudomonadota</taxon>
        <taxon>Gammaproteobacteria</taxon>
        <taxon>Cellvibrionales</taxon>
        <taxon>Halieaceae</taxon>
        <taxon>Pseudohalioglobus</taxon>
    </lineage>
</organism>
<dbReference type="Proteomes" id="UP000235005">
    <property type="component" value="Unassembled WGS sequence"/>
</dbReference>
<dbReference type="AlphaFoldDB" id="A0A2N5X823"/>
<dbReference type="RefSeq" id="WP_075999487.1">
    <property type="nucleotide sequence ID" value="NZ_PKUS01000001.1"/>
</dbReference>
<accession>A0A2N5X823</accession>
<keyword evidence="3" id="KW-1185">Reference proteome</keyword>